<feature type="domain" description="Dinitrogenase iron-molybdenum cofactor biosynthesis" evidence="1">
    <location>
        <begin position="12"/>
        <end position="98"/>
    </location>
</feature>
<dbReference type="Pfam" id="PF02579">
    <property type="entry name" value="Nitro_FeMo-Co"/>
    <property type="match status" value="1"/>
</dbReference>
<dbReference type="PANTHER" id="PTHR42983:SF1">
    <property type="entry name" value="IRON-MOLYBDENUM PROTEIN"/>
    <property type="match status" value="1"/>
</dbReference>
<dbReference type="AlphaFoldDB" id="A0A2W7NPE6"/>
<dbReference type="EMBL" id="QKZK01000003">
    <property type="protein sequence ID" value="PZX20027.1"/>
    <property type="molecule type" value="Genomic_DNA"/>
</dbReference>
<evidence type="ECO:0000313" key="3">
    <source>
        <dbReference type="Proteomes" id="UP000249239"/>
    </source>
</evidence>
<proteinExistence type="predicted"/>
<dbReference type="Proteomes" id="UP000249239">
    <property type="component" value="Unassembled WGS sequence"/>
</dbReference>
<dbReference type="InterPro" id="IPR033913">
    <property type="entry name" value="MTH1175_dom"/>
</dbReference>
<dbReference type="InterPro" id="IPR036105">
    <property type="entry name" value="DiNase_FeMo-co_biosyn_sf"/>
</dbReference>
<name>A0A2W7NPE6_9BACT</name>
<reference evidence="2 3" key="1">
    <citation type="submission" date="2018-06" db="EMBL/GenBank/DDBJ databases">
        <title>Genomic Encyclopedia of Archaeal and Bacterial Type Strains, Phase II (KMG-II): from individual species to whole genera.</title>
        <authorList>
            <person name="Goeker M."/>
        </authorList>
    </citation>
    <scope>NUCLEOTIDE SEQUENCE [LARGE SCALE GENOMIC DNA]</scope>
    <source>
        <strain evidence="2 3">DSM 6779</strain>
    </source>
</reference>
<dbReference type="RefSeq" id="WP_111444212.1">
    <property type="nucleotide sequence ID" value="NZ_QKZK01000003.1"/>
</dbReference>
<dbReference type="OrthoDB" id="280278at2"/>
<organism evidence="2 3">
    <name type="scientific">Breznakibacter xylanolyticus</name>
    <dbReference type="NCBI Taxonomy" id="990"/>
    <lineage>
        <taxon>Bacteria</taxon>
        <taxon>Pseudomonadati</taxon>
        <taxon>Bacteroidota</taxon>
        <taxon>Bacteroidia</taxon>
        <taxon>Marinilabiliales</taxon>
        <taxon>Marinilabiliaceae</taxon>
        <taxon>Breznakibacter</taxon>
    </lineage>
</organism>
<dbReference type="Gene3D" id="3.30.420.130">
    <property type="entry name" value="Dinitrogenase iron-molybdenum cofactor biosynthesis domain"/>
    <property type="match status" value="1"/>
</dbReference>
<dbReference type="PANTHER" id="PTHR42983">
    <property type="entry name" value="DINITROGENASE IRON-MOLYBDENUM COFACTOR PROTEIN-RELATED"/>
    <property type="match status" value="1"/>
</dbReference>
<evidence type="ECO:0000313" key="2">
    <source>
        <dbReference type="EMBL" id="PZX20027.1"/>
    </source>
</evidence>
<dbReference type="SUPFAM" id="SSF53146">
    <property type="entry name" value="Nitrogenase accessory factor-like"/>
    <property type="match status" value="1"/>
</dbReference>
<sequence>MKRSIAIPLANGQLCSHFGHCQQFAIINIDNHEITNEALITPPPHEPGLLPAWLANKGVTDVIAGGMGQRAIQLFNAQNIKVNVGVQPKSPKELVLDWMNNRLTVGANSCDH</sequence>
<keyword evidence="3" id="KW-1185">Reference proteome</keyword>
<evidence type="ECO:0000259" key="1">
    <source>
        <dbReference type="Pfam" id="PF02579"/>
    </source>
</evidence>
<gene>
    <name evidence="2" type="ORF">LX69_00478</name>
</gene>
<comment type="caution">
    <text evidence="2">The sequence shown here is derived from an EMBL/GenBank/DDBJ whole genome shotgun (WGS) entry which is preliminary data.</text>
</comment>
<protein>
    <submittedName>
        <fullName evidence="2">Putative Fe-Mo cluster-binding NifX family protein</fullName>
    </submittedName>
</protein>
<accession>A0A2W7NPE6</accession>
<dbReference type="InterPro" id="IPR003731">
    <property type="entry name" value="Di-Nase_FeMo-co_biosynth"/>
</dbReference>
<dbReference type="CDD" id="cd00851">
    <property type="entry name" value="MTH1175"/>
    <property type="match status" value="1"/>
</dbReference>